<keyword evidence="4" id="KW-0472">Membrane</keyword>
<dbReference type="PANTHER" id="PTHR23073">
    <property type="entry name" value="26S PROTEASOME REGULATORY SUBUNIT"/>
    <property type="match status" value="1"/>
</dbReference>
<dbReference type="GO" id="GO:0005524">
    <property type="term" value="F:ATP binding"/>
    <property type="evidence" value="ECO:0007669"/>
    <property type="project" value="UniProtKB-KW"/>
</dbReference>
<dbReference type="InterPro" id="IPR050221">
    <property type="entry name" value="26S_Proteasome_ATPase"/>
</dbReference>
<evidence type="ECO:0000256" key="4">
    <source>
        <dbReference type="SAM" id="Phobius"/>
    </source>
</evidence>
<comment type="similarity">
    <text evidence="1">Belongs to the AAA ATPase family.</text>
</comment>
<name>A0AAU8MJ79_9RICK</name>
<dbReference type="InterPro" id="IPR003593">
    <property type="entry name" value="AAA+_ATPase"/>
</dbReference>
<dbReference type="SMART" id="SM00382">
    <property type="entry name" value="AAA"/>
    <property type="match status" value="1"/>
</dbReference>
<dbReference type="EMBL" id="CP159923">
    <property type="protein sequence ID" value="XCO72291.1"/>
    <property type="molecule type" value="Genomic_DNA"/>
</dbReference>
<evidence type="ECO:0000259" key="5">
    <source>
        <dbReference type="SMART" id="SM00382"/>
    </source>
</evidence>
<gene>
    <name evidence="6" type="ORF">ABS251_03865</name>
</gene>
<keyword evidence="4" id="KW-0812">Transmembrane</keyword>
<dbReference type="GO" id="GO:0016887">
    <property type="term" value="F:ATP hydrolysis activity"/>
    <property type="evidence" value="ECO:0007669"/>
    <property type="project" value="InterPro"/>
</dbReference>
<dbReference type="AlphaFoldDB" id="A0AAU8MJ79"/>
<dbReference type="CDD" id="cd19481">
    <property type="entry name" value="RecA-like_protease"/>
    <property type="match status" value="1"/>
</dbReference>
<proteinExistence type="inferred from homology"/>
<dbReference type="SUPFAM" id="SSF52540">
    <property type="entry name" value="P-loop containing nucleoside triphosphate hydrolases"/>
    <property type="match status" value="1"/>
</dbReference>
<feature type="transmembrane region" description="Helical" evidence="4">
    <location>
        <begin position="12"/>
        <end position="35"/>
    </location>
</feature>
<keyword evidence="4" id="KW-1133">Transmembrane helix</keyword>
<dbReference type="Gene3D" id="1.10.8.60">
    <property type="match status" value="1"/>
</dbReference>
<dbReference type="InterPro" id="IPR027417">
    <property type="entry name" value="P-loop_NTPase"/>
</dbReference>
<organism evidence="6">
    <name type="scientific">Wolbachia endosymbiont of Ephestia elutella</name>
    <dbReference type="NCBI Taxonomy" id="3231696"/>
    <lineage>
        <taxon>Bacteria</taxon>
        <taxon>Pseudomonadati</taxon>
        <taxon>Pseudomonadota</taxon>
        <taxon>Alphaproteobacteria</taxon>
        <taxon>Rickettsiales</taxon>
        <taxon>Anaplasmataceae</taxon>
        <taxon>Wolbachieae</taxon>
        <taxon>Wolbachia</taxon>
    </lineage>
</organism>
<dbReference type="Gene3D" id="3.40.50.300">
    <property type="entry name" value="P-loop containing nucleotide triphosphate hydrolases"/>
    <property type="match status" value="1"/>
</dbReference>
<evidence type="ECO:0000256" key="3">
    <source>
        <dbReference type="ARBA" id="ARBA00022840"/>
    </source>
</evidence>
<keyword evidence="2" id="KW-0547">Nucleotide-binding</keyword>
<protein>
    <submittedName>
        <fullName evidence="6">ATP-binding protein</fullName>
    </submittedName>
</protein>
<dbReference type="InterPro" id="IPR003959">
    <property type="entry name" value="ATPase_AAA_core"/>
</dbReference>
<evidence type="ECO:0000256" key="2">
    <source>
        <dbReference type="ARBA" id="ARBA00022741"/>
    </source>
</evidence>
<evidence type="ECO:0000256" key="1">
    <source>
        <dbReference type="ARBA" id="ARBA00006914"/>
    </source>
</evidence>
<evidence type="ECO:0000313" key="6">
    <source>
        <dbReference type="EMBL" id="XCO72291.1"/>
    </source>
</evidence>
<keyword evidence="3 6" id="KW-0067">ATP-binding</keyword>
<feature type="domain" description="AAA+ ATPase" evidence="5">
    <location>
        <begin position="182"/>
        <end position="310"/>
    </location>
</feature>
<feature type="transmembrane region" description="Helical" evidence="4">
    <location>
        <begin position="41"/>
        <end position="66"/>
    </location>
</feature>
<sequence>MKNRHNRGNTLPFIAGTLATLTLLASGVFAIAPYIAFLSPIAALGISLSITLIIFMFSIAVIAFTYKIISKNKKSDEISRQVNSPAIKDEMEKRIKNLEESNILFNEKLEVLTSTATTSQMEELYMKFYEKSEARGNKPLKDFVLEEHKREELIGICNLIKENISKMSLEKPGDSEGKRKVERVGCIFYGPPGTGKSTIVEAIADKFKSLTTFIKVPGSDLLRKSSINEVFNKAEKNAPCIVLIDEIDSIGTKRTDDNQVPLNYFFTRLDEARRDVIVLATTNVCVGDLDTALTRGGRLSKKIEFHELKGDTLRKVLKTGLKKELKGTEFDSHIKNILEDTANITFSAANLNDFINYAVEQAKSSKKPNVHTMIKNFCDSCGIPSKKPTNTKHKLKVATNIQNQENDSGYSSGTNTPSPLKGQSLIAPVIINKLEKCRKALNLVDKN</sequence>
<dbReference type="Pfam" id="PF00004">
    <property type="entry name" value="AAA"/>
    <property type="match status" value="1"/>
</dbReference>
<reference evidence="6" key="1">
    <citation type="submission" date="2024-06" db="EMBL/GenBank/DDBJ databases">
        <authorList>
            <person name="Al-Khalidi N."/>
            <person name="Al-Zurfi S.M."/>
            <person name="Lahuf A."/>
        </authorList>
    </citation>
    <scope>NUCLEOTIDE SEQUENCE</scope>
    <source>
        <strain evidence="6">Karbala-1</strain>
    </source>
</reference>
<accession>A0AAU8MJ79</accession>